<dbReference type="InterPro" id="IPR006048">
    <property type="entry name" value="A-amylase/branching_C"/>
</dbReference>
<dbReference type="InterPro" id="IPR013780">
    <property type="entry name" value="Glyco_hydro_b"/>
</dbReference>
<evidence type="ECO:0000259" key="3">
    <source>
        <dbReference type="Pfam" id="PF02806"/>
    </source>
</evidence>
<dbReference type="InterPro" id="IPR017853">
    <property type="entry name" value="GH"/>
</dbReference>
<evidence type="ECO:0000313" key="4">
    <source>
        <dbReference type="EMBL" id="XAD56456.1"/>
    </source>
</evidence>
<dbReference type="SUPFAM" id="SSF51445">
    <property type="entry name" value="(Trans)glycosidases"/>
    <property type="match status" value="1"/>
</dbReference>
<protein>
    <submittedName>
        <fullName evidence="4">Alpha amylase C-terminal domain-containing protein</fullName>
    </submittedName>
</protein>
<evidence type="ECO:0000313" key="5">
    <source>
        <dbReference type="Proteomes" id="UP001453229"/>
    </source>
</evidence>
<proteinExistence type="predicted"/>
<sequence>MNDQDGTLPRAASGVGGAADEGETEDAWPWDDGEWMRSRAGRHGGDMPLSLYRLCGADWYASRFPLPLSWNQLAQELVPYVADLGFTHIVLDEGIVAVPYAVVCQFVETCHVAGVGVVVQRPASLSMSEAEFLAWCQRCHLDGIDEGGRDGGCRLFGSDTVGSTLTLHRRPRWQVASADYLALGPTGRHLRHRDWVEALTPRESSRGLLEQVPDEGSALGQWRQTVHGDDWQRFAAFRACLALMWALPGDKQVAMGVELGQVLAGPWEASLHWPLLFETRHAGILRLVADLNRLYVNEPALQIRADESLGFEWLVDDDSDNSVVVFARHTESGHASMICLCNFQACVHYRYRFGVTGAGRWREIFNSDSVFYGGSNVGNGHGATTEAIPSHGHAQSLAVTVPPMAALYLRHETWFEEAP</sequence>
<dbReference type="Gene3D" id="3.20.20.80">
    <property type="entry name" value="Glycosidases"/>
    <property type="match status" value="2"/>
</dbReference>
<evidence type="ECO:0000256" key="1">
    <source>
        <dbReference type="ARBA" id="ARBA00023277"/>
    </source>
</evidence>
<dbReference type="Gene3D" id="2.60.40.1180">
    <property type="entry name" value="Golgi alpha-mannosidase II"/>
    <property type="match status" value="1"/>
</dbReference>
<keyword evidence="1" id="KW-0119">Carbohydrate metabolism</keyword>
<dbReference type="RefSeq" id="WP_342596492.1">
    <property type="nucleotide sequence ID" value="NZ_CP151919.1"/>
</dbReference>
<evidence type="ECO:0000256" key="2">
    <source>
        <dbReference type="SAM" id="MobiDB-lite"/>
    </source>
</evidence>
<accession>A0ABZ3CYY8</accession>
<feature type="compositionally biased region" description="Acidic residues" evidence="2">
    <location>
        <begin position="20"/>
        <end position="32"/>
    </location>
</feature>
<gene>
    <name evidence="4" type="ORF">AAGT95_10825</name>
</gene>
<dbReference type="PANTHER" id="PTHR43651">
    <property type="entry name" value="1,4-ALPHA-GLUCAN-BRANCHING ENZYME"/>
    <property type="match status" value="1"/>
</dbReference>
<feature type="region of interest" description="Disordered" evidence="2">
    <location>
        <begin position="1"/>
        <end position="32"/>
    </location>
</feature>
<keyword evidence="5" id="KW-1185">Reference proteome</keyword>
<dbReference type="Proteomes" id="UP001453229">
    <property type="component" value="Chromosome"/>
</dbReference>
<name>A0ABZ3CYY8_9GAMM</name>
<dbReference type="EMBL" id="CP151919">
    <property type="protein sequence ID" value="XAD56456.1"/>
    <property type="molecule type" value="Genomic_DNA"/>
</dbReference>
<dbReference type="Pfam" id="PF02806">
    <property type="entry name" value="Alpha-amylase_C"/>
    <property type="match status" value="1"/>
</dbReference>
<organism evidence="4 5">
    <name type="scientific">Salinicola lusitanus</name>
    <dbReference type="NCBI Taxonomy" id="1949085"/>
    <lineage>
        <taxon>Bacteria</taxon>
        <taxon>Pseudomonadati</taxon>
        <taxon>Pseudomonadota</taxon>
        <taxon>Gammaproteobacteria</taxon>
        <taxon>Oceanospirillales</taxon>
        <taxon>Halomonadaceae</taxon>
        <taxon>Salinicola</taxon>
    </lineage>
</organism>
<dbReference type="SUPFAM" id="SSF51011">
    <property type="entry name" value="Glycosyl hydrolase domain"/>
    <property type="match status" value="1"/>
</dbReference>
<dbReference type="PANTHER" id="PTHR43651:SF3">
    <property type="entry name" value="1,4-ALPHA-GLUCAN-BRANCHING ENZYME"/>
    <property type="match status" value="1"/>
</dbReference>
<feature type="domain" description="Alpha-amylase/branching enzyme C-terminal all beta" evidence="3">
    <location>
        <begin position="313"/>
        <end position="412"/>
    </location>
</feature>
<reference evidence="4 5" key="1">
    <citation type="submission" date="2024-04" db="EMBL/GenBank/DDBJ databases">
        <title>Salinicola lusitanus LLJ914,a marine bacterium isolated from the Okinawa Trough.</title>
        <authorList>
            <person name="Li J."/>
        </authorList>
    </citation>
    <scope>NUCLEOTIDE SEQUENCE [LARGE SCALE GENOMIC DNA]</scope>
    <source>
        <strain evidence="4 5">LLJ914</strain>
    </source>
</reference>